<dbReference type="AlphaFoldDB" id="A0AAD3XK65"/>
<sequence length="91" mass="10148">MEASEEENEPFVWPWLPGKLVVESSLSVWGRDKFMAERGVKLGGSLSAKCERCGSRVSPSSGDSTLCHILEIFSPSLYEIYQISSVLVIYF</sequence>
<proteinExistence type="predicted"/>
<name>A0AAD3XK65_NEPGR</name>
<reference evidence="1" key="1">
    <citation type="submission" date="2023-05" db="EMBL/GenBank/DDBJ databases">
        <title>Nepenthes gracilis genome sequencing.</title>
        <authorList>
            <person name="Fukushima K."/>
        </authorList>
    </citation>
    <scope>NUCLEOTIDE SEQUENCE</scope>
    <source>
        <strain evidence="1">SING2019-196</strain>
    </source>
</reference>
<dbReference type="Proteomes" id="UP001279734">
    <property type="component" value="Unassembled WGS sequence"/>
</dbReference>
<accession>A0AAD3XK65</accession>
<gene>
    <name evidence="1" type="ORF">Nepgr_009472</name>
</gene>
<comment type="caution">
    <text evidence="1">The sequence shown here is derived from an EMBL/GenBank/DDBJ whole genome shotgun (WGS) entry which is preliminary data.</text>
</comment>
<evidence type="ECO:0000313" key="1">
    <source>
        <dbReference type="EMBL" id="GMH07632.1"/>
    </source>
</evidence>
<organism evidence="1 2">
    <name type="scientific">Nepenthes gracilis</name>
    <name type="common">Slender pitcher plant</name>
    <dbReference type="NCBI Taxonomy" id="150966"/>
    <lineage>
        <taxon>Eukaryota</taxon>
        <taxon>Viridiplantae</taxon>
        <taxon>Streptophyta</taxon>
        <taxon>Embryophyta</taxon>
        <taxon>Tracheophyta</taxon>
        <taxon>Spermatophyta</taxon>
        <taxon>Magnoliopsida</taxon>
        <taxon>eudicotyledons</taxon>
        <taxon>Gunneridae</taxon>
        <taxon>Pentapetalae</taxon>
        <taxon>Caryophyllales</taxon>
        <taxon>Nepenthaceae</taxon>
        <taxon>Nepenthes</taxon>
    </lineage>
</organism>
<protein>
    <submittedName>
        <fullName evidence="1">Uncharacterized protein</fullName>
    </submittedName>
</protein>
<dbReference type="EMBL" id="BSYO01000007">
    <property type="protein sequence ID" value="GMH07632.1"/>
    <property type="molecule type" value="Genomic_DNA"/>
</dbReference>
<keyword evidence="2" id="KW-1185">Reference proteome</keyword>
<evidence type="ECO:0000313" key="2">
    <source>
        <dbReference type="Proteomes" id="UP001279734"/>
    </source>
</evidence>